<dbReference type="Gene3D" id="2.60.40.10">
    <property type="entry name" value="Immunoglobulins"/>
    <property type="match status" value="1"/>
</dbReference>
<dbReference type="Proteomes" id="UP001187415">
    <property type="component" value="Unassembled WGS sequence"/>
</dbReference>
<dbReference type="SUPFAM" id="SSF48726">
    <property type="entry name" value="Immunoglobulin"/>
    <property type="match status" value="1"/>
</dbReference>
<name>A0AA88IK40_CHASR</name>
<protein>
    <recommendedName>
        <fullName evidence="3">Ig-like domain-containing protein</fullName>
    </recommendedName>
</protein>
<dbReference type="SMART" id="SM00409">
    <property type="entry name" value="IG"/>
    <property type="match status" value="1"/>
</dbReference>
<dbReference type="PANTHER" id="PTHR11422:SF11">
    <property type="entry name" value="IG-LIKE DOMAIN-CONTAINING PROTEIN"/>
    <property type="match status" value="1"/>
</dbReference>
<comment type="caution">
    <text evidence="4">The sequence shown here is derived from an EMBL/GenBank/DDBJ whole genome shotgun (WGS) entry which is preliminary data.</text>
</comment>
<dbReference type="InterPro" id="IPR013783">
    <property type="entry name" value="Ig-like_fold"/>
</dbReference>
<accession>A0AA88IK40</accession>
<keyword evidence="2" id="KW-0812">Transmembrane</keyword>
<keyword evidence="2" id="KW-0472">Membrane</keyword>
<keyword evidence="2" id="KW-1133">Transmembrane helix</keyword>
<dbReference type="InterPro" id="IPR036179">
    <property type="entry name" value="Ig-like_dom_sf"/>
</dbReference>
<keyword evidence="5" id="KW-1185">Reference proteome</keyword>
<evidence type="ECO:0000313" key="5">
    <source>
        <dbReference type="Proteomes" id="UP001187415"/>
    </source>
</evidence>
<gene>
    <name evidence="4" type="ORF">Q5P01_000413</name>
</gene>
<evidence type="ECO:0000313" key="4">
    <source>
        <dbReference type="EMBL" id="KAK2814464.1"/>
    </source>
</evidence>
<reference evidence="4" key="1">
    <citation type="submission" date="2023-07" db="EMBL/GenBank/DDBJ databases">
        <title>Chromosome-level Genome Assembly of Striped Snakehead (Channa striata).</title>
        <authorList>
            <person name="Liu H."/>
        </authorList>
    </citation>
    <scope>NUCLEOTIDE SEQUENCE</scope>
    <source>
        <strain evidence="4">Gz</strain>
        <tissue evidence="4">Muscle</tissue>
    </source>
</reference>
<proteinExistence type="predicted"/>
<feature type="transmembrane region" description="Helical" evidence="2">
    <location>
        <begin position="158"/>
        <end position="179"/>
    </location>
</feature>
<evidence type="ECO:0000259" key="3">
    <source>
        <dbReference type="PROSITE" id="PS50835"/>
    </source>
</evidence>
<dbReference type="EMBL" id="JAUPFM010000043">
    <property type="protein sequence ID" value="KAK2814464.1"/>
    <property type="molecule type" value="Genomic_DNA"/>
</dbReference>
<dbReference type="InterPro" id="IPR003599">
    <property type="entry name" value="Ig_sub"/>
</dbReference>
<evidence type="ECO:0000256" key="2">
    <source>
        <dbReference type="SAM" id="Phobius"/>
    </source>
</evidence>
<dbReference type="InterPro" id="IPR013106">
    <property type="entry name" value="Ig_V-set"/>
</dbReference>
<dbReference type="Pfam" id="PF07686">
    <property type="entry name" value="V-set"/>
    <property type="match status" value="1"/>
</dbReference>
<feature type="compositionally biased region" description="Low complexity" evidence="1">
    <location>
        <begin position="247"/>
        <end position="261"/>
    </location>
</feature>
<dbReference type="PANTHER" id="PTHR11422">
    <property type="entry name" value="T-CELL SURFACE GLYCOPROTEIN CD4"/>
    <property type="match status" value="1"/>
</dbReference>
<feature type="region of interest" description="Disordered" evidence="1">
    <location>
        <begin position="191"/>
        <end position="222"/>
    </location>
</feature>
<dbReference type="AlphaFoldDB" id="A0AA88IK40"/>
<feature type="domain" description="Ig-like" evidence="3">
    <location>
        <begin position="31"/>
        <end position="106"/>
    </location>
</feature>
<feature type="region of interest" description="Disordered" evidence="1">
    <location>
        <begin position="235"/>
        <end position="261"/>
    </location>
</feature>
<organism evidence="4 5">
    <name type="scientific">Channa striata</name>
    <name type="common">Snakehead murrel</name>
    <name type="synonym">Ophicephalus striatus</name>
    <dbReference type="NCBI Taxonomy" id="64152"/>
    <lineage>
        <taxon>Eukaryota</taxon>
        <taxon>Metazoa</taxon>
        <taxon>Chordata</taxon>
        <taxon>Craniata</taxon>
        <taxon>Vertebrata</taxon>
        <taxon>Euteleostomi</taxon>
        <taxon>Actinopterygii</taxon>
        <taxon>Neopterygii</taxon>
        <taxon>Teleostei</taxon>
        <taxon>Neoteleostei</taxon>
        <taxon>Acanthomorphata</taxon>
        <taxon>Anabantaria</taxon>
        <taxon>Anabantiformes</taxon>
        <taxon>Channoidei</taxon>
        <taxon>Channidae</taxon>
        <taxon>Channa</taxon>
    </lineage>
</organism>
<dbReference type="PROSITE" id="PS50835">
    <property type="entry name" value="IG_LIKE"/>
    <property type="match status" value="1"/>
</dbReference>
<dbReference type="InterPro" id="IPR007110">
    <property type="entry name" value="Ig-like_dom"/>
</dbReference>
<sequence>MTEVRCITTFFFVVMVIYFREAAIGQQLLFVRRGDDAALHCADVTDNPSKCHWAFSNSSKSKSVPLFGKWKLKKAAKPKSDRLSVTENCTLLLKRVTEEDVGRYTCGQVDRGREHGGDAQVHLFVFTTTTTAMETETATATFVAPTKVATDNDSKLKALAWFFFLIVFLSALVLPAVAFRRYKKRKGNKTKMNENLALGLNPAEPRSGPGTRQDTTDPEDEVSYASVSFTKTNRKVQLQNNDDEGETVTYSSVKVSSASARASTDPRRLTRCLLIIVVPVIYWKKTKGTTTQMDDTTADPEDAVTYVSITYTKKTKNKVQTQEDAEVTYSTVKARSSAAAEVSTEPDIVYAAVNKPKT</sequence>
<evidence type="ECO:0000256" key="1">
    <source>
        <dbReference type="SAM" id="MobiDB-lite"/>
    </source>
</evidence>